<accession>A0A132AD63</accession>
<dbReference type="SUPFAM" id="SSF51735">
    <property type="entry name" value="NAD(P)-binding Rossmann-fold domains"/>
    <property type="match status" value="1"/>
</dbReference>
<dbReference type="OMA" id="QGREKHY"/>
<protein>
    <submittedName>
        <fullName evidence="2">Retinol dehydrogenase 11-like protein 2</fullName>
    </submittedName>
</protein>
<evidence type="ECO:0000313" key="3">
    <source>
        <dbReference type="Proteomes" id="UP000616769"/>
    </source>
</evidence>
<dbReference type="GO" id="GO:0016491">
    <property type="term" value="F:oxidoreductase activity"/>
    <property type="evidence" value="ECO:0007669"/>
    <property type="project" value="UniProtKB-KW"/>
</dbReference>
<dbReference type="Pfam" id="PF00106">
    <property type="entry name" value="adh_short"/>
    <property type="match status" value="1"/>
</dbReference>
<dbReference type="AlphaFoldDB" id="A0A132AD63"/>
<dbReference type="EMBL" id="JXLN01012783">
    <property type="protein sequence ID" value="KPM08857.1"/>
    <property type="molecule type" value="Genomic_DNA"/>
</dbReference>
<dbReference type="VEuPathDB" id="VectorBase:SSCA007477"/>
<gene>
    <name evidence="2" type="ORF">QR98_0073820</name>
</gene>
<dbReference type="OrthoDB" id="6411518at2759"/>
<keyword evidence="1" id="KW-0560">Oxidoreductase</keyword>
<dbReference type="Gene3D" id="3.40.50.720">
    <property type="entry name" value="NAD(P)-binding Rossmann-like Domain"/>
    <property type="match status" value="1"/>
</dbReference>
<organism evidence="2 3">
    <name type="scientific">Sarcoptes scabiei</name>
    <name type="common">Itch mite</name>
    <name type="synonym">Acarus scabiei</name>
    <dbReference type="NCBI Taxonomy" id="52283"/>
    <lineage>
        <taxon>Eukaryota</taxon>
        <taxon>Metazoa</taxon>
        <taxon>Ecdysozoa</taxon>
        <taxon>Arthropoda</taxon>
        <taxon>Chelicerata</taxon>
        <taxon>Arachnida</taxon>
        <taxon>Acari</taxon>
        <taxon>Acariformes</taxon>
        <taxon>Sarcoptiformes</taxon>
        <taxon>Astigmata</taxon>
        <taxon>Psoroptidia</taxon>
        <taxon>Sarcoptoidea</taxon>
        <taxon>Sarcoptidae</taxon>
        <taxon>Sarcoptinae</taxon>
        <taxon>Sarcoptes</taxon>
    </lineage>
</organism>
<dbReference type="PANTHER" id="PTHR43157:SF31">
    <property type="entry name" value="PHOSPHATIDYLINOSITOL-GLYCAN BIOSYNTHESIS CLASS F PROTEIN"/>
    <property type="match status" value="1"/>
</dbReference>
<sequence length="380" mass="43443">MAPPIVFDNDRDFSTQQDSTYPQSSIGTVITCRYPFVDSHSILILIAFALILILFGIFFAMLKMKKSLRKAMARIEEENLSGKTVLITGANEGIGAKIAELLAYRGCRLVMLVRDVIKARTVADRIQRKNPTAEIAIYHIDLSSMTSVRVCVNEILNLEYRIDILINCASVAFVPGNEPTKSIDGFELHLATNFYGHFLLTHSLINRLKHTGRKFGCCTKVINVTSMIYRMGKIHQDDMNLEKTYSPLKAYSQSKLALIMISREMARQYKSNGINVYSVDPGLSMTESHYQNFYTICRRLLKLFGCSVGFRSRTKAAKNIIDCLVNRNRSRESGLHYRNRKPQFNLDDHHEQIFDEKLQQFLWTQALNVCNLYNDKIDII</sequence>
<dbReference type="InterPro" id="IPR036291">
    <property type="entry name" value="NAD(P)-bd_dom_sf"/>
</dbReference>
<comment type="caution">
    <text evidence="2">The sequence shown here is derived from an EMBL/GenBank/DDBJ whole genome shotgun (WGS) entry which is preliminary data.</text>
</comment>
<name>A0A132AD63_SARSC</name>
<dbReference type="Proteomes" id="UP000616769">
    <property type="component" value="Unassembled WGS sequence"/>
</dbReference>
<proteinExistence type="predicted"/>
<dbReference type="InterPro" id="IPR020904">
    <property type="entry name" value="Sc_DH/Rdtase_CS"/>
</dbReference>
<evidence type="ECO:0000313" key="2">
    <source>
        <dbReference type="EMBL" id="KPM08857.1"/>
    </source>
</evidence>
<reference evidence="2 3" key="1">
    <citation type="journal article" date="2015" name="Parasit. Vectors">
        <title>Draft genome of the scabies mite.</title>
        <authorList>
            <person name="Rider S.D.Jr."/>
            <person name="Morgan M.S."/>
            <person name="Arlian L.G."/>
        </authorList>
    </citation>
    <scope>NUCLEOTIDE SEQUENCE [LARGE SCALE GENOMIC DNA]</scope>
    <source>
        <strain evidence="2">Arlian Lab</strain>
    </source>
</reference>
<evidence type="ECO:0000256" key="1">
    <source>
        <dbReference type="ARBA" id="ARBA00023002"/>
    </source>
</evidence>
<dbReference type="PROSITE" id="PS00061">
    <property type="entry name" value="ADH_SHORT"/>
    <property type="match status" value="1"/>
</dbReference>
<dbReference type="InterPro" id="IPR002347">
    <property type="entry name" value="SDR_fam"/>
</dbReference>
<dbReference type="PANTHER" id="PTHR43157">
    <property type="entry name" value="PHOSPHATIDYLINOSITOL-GLYCAN BIOSYNTHESIS CLASS F PROTEIN-RELATED"/>
    <property type="match status" value="1"/>
</dbReference>
<dbReference type="PRINTS" id="PR00081">
    <property type="entry name" value="GDHRDH"/>
</dbReference>